<dbReference type="PANTHER" id="PTHR46362">
    <property type="entry name" value="GEM-ASSOCIATED PROTEIN 5"/>
    <property type="match status" value="1"/>
</dbReference>
<dbReference type="SMART" id="SM00320">
    <property type="entry name" value="WD40"/>
    <property type="match status" value="10"/>
</dbReference>
<evidence type="ECO:0000313" key="7">
    <source>
        <dbReference type="EMBL" id="CAG6610378.1"/>
    </source>
</evidence>
<evidence type="ECO:0000256" key="3">
    <source>
        <dbReference type="PROSITE-ProRule" id="PRU00221"/>
    </source>
</evidence>
<feature type="domain" description="Gem-associated protein 5 TPR" evidence="5">
    <location>
        <begin position="899"/>
        <end position="1105"/>
    </location>
</feature>
<dbReference type="Gene3D" id="2.130.10.10">
    <property type="entry name" value="YVTN repeat-like/Quinoprotein amine dehydrogenase"/>
    <property type="match status" value="2"/>
</dbReference>
<dbReference type="PANTHER" id="PTHR46362:SF1">
    <property type="entry name" value="GEM-ASSOCIATED PROTEIN 5"/>
    <property type="match status" value="1"/>
</dbReference>
<dbReference type="InterPro" id="IPR056421">
    <property type="entry name" value="TPR_GEMI5"/>
</dbReference>
<dbReference type="InterPro" id="IPR015943">
    <property type="entry name" value="WD40/YVTN_repeat-like_dom_sf"/>
</dbReference>
<dbReference type="InterPro" id="IPR011047">
    <property type="entry name" value="Quinoprotein_ADH-like_sf"/>
</dbReference>
<feature type="domain" description="Gem-associated protein 5 second beta-propeller" evidence="6">
    <location>
        <begin position="394"/>
        <end position="710"/>
    </location>
</feature>
<dbReference type="GO" id="GO:0032797">
    <property type="term" value="C:SMN complex"/>
    <property type="evidence" value="ECO:0007669"/>
    <property type="project" value="TreeGrafter"/>
</dbReference>
<feature type="repeat" description="WD" evidence="3">
    <location>
        <begin position="643"/>
        <end position="685"/>
    </location>
</feature>
<sequence>MDSMTLAATPNWFLNQVMTINYNCSLFAYCARADIVVMRNAYAENAFGIDYKTIKGAHKDRAAGCVFSPVTDVDKPFYKHLVSFGDDGTLRMWNLANGKCVMVNNAHMKQIESGHKIVGIDWLKTDPHVIVSVSDNSVVVRWALEANIVKLYIVKARVFPQCIAASPHDKDIVAIGSKCGHVIIYSMKSGSGTILGRVRCGDNDIMSLSWCPIPSDVIYGKTELEPKYLVAGSKDYGVFIVNTNHPSKQKLDCACTTANIHLPRNPMSKHNHRFSKNYKKDNGWSVVCWSNPNTLITTTRFAEVITFQTEPLNTQKEGLQFKFKLVHDRHNSKPILSLACTQTSERDDSMDQVIWTLAGDRHLIRYSLHQLSLTLDLHTCTSYVYALALSTVPDQSRLAIGVGEGKILIWNMFKRAYLDMQEIWQKIEGKVMTLSFHPTKEGWLGYGTSSGSVGVIELGNRNKGPFVMYALEKSHHKGVESEKMAVYRLQWGPNIPIVGEDSNKEPCWLYGVSNGEVYVFTPSAKAFKATPPLSLKFHLDKVDSEAGQPKDTRRSDLCWKPDFTVLAVANENGSVYILSQELELLVTLLEHKKLLNTLAWHPAYVSTCESPYKNWLATGSDKIKVFNIDPDNINVSRQPVATLSLHSQRITCVSWNPHINGQLLSTSYDSVAQIWDVPNQTPLISYHGHVSHVMTGLWSPLDPDLVMTGSADGTVHCWRMSKQTTTRPSDKKKTTKNEIDAALVATSDVTSEELTPDVREHNRMRDNSSRKLRSVFPLTANQLQSGQHLHVLVNRFVTATNPTNPITIVTKQERDKKETGSHEDNQESLVNGGDVHGAGDGGNATEEKDNENTLNGGKAVTGTVDESSLDTKDETNTVAIINTEETNESIEENTSSLYLNFFGNREDMSGLVQAELKQHINNKYITGALGTALWLGDFNIVVKMAIEKEELTDEIVALSQTASLKLWRDCCEVYAKQLIAHGQILKATNYLLAIHKVEEAVKLLLSNDLYKEALCLAKLRLPENHELIGKGYRAWAEYASSHGNYALAAHIHLLLEDGVSAMKVLNKANDIRFQYYSCILALNQSNMANTGDTLLSNCFKKSLEKVPLTFAKEMVESHPENKHFLLWYHGRQQCVEMLENTAILSTWSQGQTGLNIIDKIHLEMENIEVSLDDIHALSELVNMCEGMDKSKVLVYISGHLALSSVLPLPDSLKHILLALKVGYKLQSRIIVFPAMLGAALYPQGPMETYPLLNKNNSEHSDLVQSIRAFFCDSVINWLHYCEDKNVDQDKVLDIVQHTVENYIEDVISMDTVQYYKAQADLATLESALCHQIVKDNILKKVDSIENLDLLKHKSSHGDRRTPSPYDNQNDKIENEKKNGVVEQEEKDEQAYENGEKEEGTVKEERKEEIETPKVQEETKTPEVKEKKKEEIENGEDKEENKDLQKEEIVEEKTDTEDVIKENNEETQPEEVKVEENENKKEIESEKDTKDSEVSQVKDHDKKKRPSETELSDSEKIAEKKVKTNEDGESEKPEEGNINALQDFEKATNPNYDIDRKSDSDDEDKEELTREEKVQRIKELQDTILSFETTRIYSPNPSRVFDLVFKILKTLPSSDRVRELVELMNTHAEAFELA</sequence>
<feature type="compositionally biased region" description="Basic and acidic residues" evidence="4">
    <location>
        <begin position="811"/>
        <end position="825"/>
    </location>
</feature>
<feature type="region of interest" description="Disordered" evidence="4">
    <location>
        <begin position="809"/>
        <end position="869"/>
    </location>
</feature>
<evidence type="ECO:0000256" key="4">
    <source>
        <dbReference type="SAM" id="MobiDB-lite"/>
    </source>
</evidence>
<dbReference type="InterPro" id="IPR036322">
    <property type="entry name" value="WD40_repeat_dom_sf"/>
</dbReference>
<dbReference type="InterPro" id="IPR056424">
    <property type="entry name" value="Beta-prop_GEMI5_2nd"/>
</dbReference>
<dbReference type="GO" id="GO:0003730">
    <property type="term" value="F:mRNA 3'-UTR binding"/>
    <property type="evidence" value="ECO:0007669"/>
    <property type="project" value="TreeGrafter"/>
</dbReference>
<accession>A0A8D8LKT6</accession>
<dbReference type="PROSITE" id="PS50082">
    <property type="entry name" value="WD_REPEATS_2"/>
    <property type="match status" value="3"/>
</dbReference>
<dbReference type="SUPFAM" id="SSF50978">
    <property type="entry name" value="WD40 repeat-like"/>
    <property type="match status" value="1"/>
</dbReference>
<feature type="region of interest" description="Disordered" evidence="4">
    <location>
        <begin position="1353"/>
        <end position="1572"/>
    </location>
</feature>
<evidence type="ECO:0000259" key="6">
    <source>
        <dbReference type="Pfam" id="PF23775"/>
    </source>
</evidence>
<feature type="compositionally biased region" description="Basic and acidic residues" evidence="4">
    <location>
        <begin position="1438"/>
        <end position="1499"/>
    </location>
</feature>
<protein>
    <submittedName>
        <fullName evidence="7">Gem-associated protein 5</fullName>
    </submittedName>
</protein>
<keyword evidence="2" id="KW-0677">Repeat</keyword>
<dbReference type="InterPro" id="IPR052640">
    <property type="entry name" value="Gemin-5"/>
</dbReference>
<name>A0A8D8LKT6_9HEMI</name>
<dbReference type="InterPro" id="IPR019775">
    <property type="entry name" value="WD40_repeat_CS"/>
</dbReference>
<dbReference type="Pfam" id="PF23775">
    <property type="entry name" value="Beta-prop_RIG_2nd"/>
    <property type="match status" value="1"/>
</dbReference>
<feature type="compositionally biased region" description="Basic and acidic residues" evidence="4">
    <location>
        <begin position="1368"/>
        <end position="1379"/>
    </location>
</feature>
<proteinExistence type="predicted"/>
<feature type="repeat" description="WD" evidence="3">
    <location>
        <begin position="81"/>
        <end position="103"/>
    </location>
</feature>
<organism evidence="7">
    <name type="scientific">Cacopsylla melanoneura</name>
    <dbReference type="NCBI Taxonomy" id="428564"/>
    <lineage>
        <taxon>Eukaryota</taxon>
        <taxon>Metazoa</taxon>
        <taxon>Ecdysozoa</taxon>
        <taxon>Arthropoda</taxon>
        <taxon>Hexapoda</taxon>
        <taxon>Insecta</taxon>
        <taxon>Pterygota</taxon>
        <taxon>Neoptera</taxon>
        <taxon>Paraneoptera</taxon>
        <taxon>Hemiptera</taxon>
        <taxon>Sternorrhyncha</taxon>
        <taxon>Psylloidea</taxon>
        <taxon>Psyllidae</taxon>
        <taxon>Psyllinae</taxon>
        <taxon>Cacopsylla</taxon>
    </lineage>
</organism>
<dbReference type="SUPFAM" id="SSF50998">
    <property type="entry name" value="Quinoprotein alcohol dehydrogenase-like"/>
    <property type="match status" value="1"/>
</dbReference>
<feature type="repeat" description="WD" evidence="3">
    <location>
        <begin position="686"/>
        <end position="728"/>
    </location>
</feature>
<dbReference type="PROSITE" id="PS50294">
    <property type="entry name" value="WD_REPEATS_REGION"/>
    <property type="match status" value="1"/>
</dbReference>
<dbReference type="GO" id="GO:0005634">
    <property type="term" value="C:nucleus"/>
    <property type="evidence" value="ECO:0007669"/>
    <property type="project" value="TreeGrafter"/>
</dbReference>
<feature type="compositionally biased region" description="Basic and acidic residues" evidence="4">
    <location>
        <begin position="1512"/>
        <end position="1534"/>
    </location>
</feature>
<feature type="compositionally biased region" description="Basic and acidic residues" evidence="4">
    <location>
        <begin position="1393"/>
        <end position="1431"/>
    </location>
</feature>
<reference evidence="7" key="1">
    <citation type="submission" date="2021-05" db="EMBL/GenBank/DDBJ databases">
        <authorList>
            <person name="Alioto T."/>
            <person name="Alioto T."/>
            <person name="Gomez Garrido J."/>
        </authorList>
    </citation>
    <scope>NUCLEOTIDE SEQUENCE</scope>
</reference>
<dbReference type="InterPro" id="IPR001680">
    <property type="entry name" value="WD40_rpt"/>
</dbReference>
<evidence type="ECO:0000259" key="5">
    <source>
        <dbReference type="Pfam" id="PF23774"/>
    </source>
</evidence>
<dbReference type="GO" id="GO:0000387">
    <property type="term" value="P:spliceosomal snRNP assembly"/>
    <property type="evidence" value="ECO:0007669"/>
    <property type="project" value="TreeGrafter"/>
</dbReference>
<dbReference type="Pfam" id="PF23774">
    <property type="entry name" value="TPR_GEMI5"/>
    <property type="match status" value="1"/>
</dbReference>
<dbReference type="PROSITE" id="PS00678">
    <property type="entry name" value="WD_REPEATS_1"/>
    <property type="match status" value="1"/>
</dbReference>
<evidence type="ECO:0000256" key="1">
    <source>
        <dbReference type="ARBA" id="ARBA00022574"/>
    </source>
</evidence>
<keyword evidence="1 3" id="KW-0853">WD repeat</keyword>
<dbReference type="EMBL" id="HBUF01018122">
    <property type="protein sequence ID" value="CAG6610378.1"/>
    <property type="molecule type" value="Transcribed_RNA"/>
</dbReference>
<evidence type="ECO:0000256" key="2">
    <source>
        <dbReference type="ARBA" id="ARBA00022737"/>
    </source>
</evidence>